<organism evidence="1 2">
    <name type="scientific">Aspergillus aculeatinus CBS 121060</name>
    <dbReference type="NCBI Taxonomy" id="1448322"/>
    <lineage>
        <taxon>Eukaryota</taxon>
        <taxon>Fungi</taxon>
        <taxon>Dikarya</taxon>
        <taxon>Ascomycota</taxon>
        <taxon>Pezizomycotina</taxon>
        <taxon>Eurotiomycetes</taxon>
        <taxon>Eurotiomycetidae</taxon>
        <taxon>Eurotiales</taxon>
        <taxon>Aspergillaceae</taxon>
        <taxon>Aspergillus</taxon>
        <taxon>Aspergillus subgen. Circumdati</taxon>
    </lineage>
</organism>
<reference evidence="1" key="1">
    <citation type="submission" date="2018-02" db="EMBL/GenBank/DDBJ databases">
        <title>The genomes of Aspergillus section Nigri reveals drivers in fungal speciation.</title>
        <authorList>
            <consortium name="DOE Joint Genome Institute"/>
            <person name="Vesth T.C."/>
            <person name="Nybo J."/>
            <person name="Theobald S."/>
            <person name="Brandl J."/>
            <person name="Frisvad J.C."/>
            <person name="Nielsen K.F."/>
            <person name="Lyhne E.K."/>
            <person name="Kogle M.E."/>
            <person name="Kuo A."/>
            <person name="Riley R."/>
            <person name="Clum A."/>
            <person name="Nolan M."/>
            <person name="Lipzen A."/>
            <person name="Salamov A."/>
            <person name="Henrissat B."/>
            <person name="Wiebenga A."/>
            <person name="De vries R.P."/>
            <person name="Grigoriev I.V."/>
            <person name="Mortensen U.H."/>
            <person name="Andersen M.R."/>
            <person name="Baker S.E."/>
        </authorList>
    </citation>
    <scope>NUCLEOTIDE SEQUENCE</scope>
    <source>
        <strain evidence="1">CBS 121060</strain>
    </source>
</reference>
<sequence length="341" mass="36283">MEPLTTAPDTTTFIPLAEHQSRTPSSFHTGPAILYHHRTGCHLVVLERDLLANPTLRALQASNPNGADTTTTTTSEEMANANADADTSSPKELTLSNISVWVTSDKFLLYSPTTNAGLSIPYPSISLHAIQRLRLPTSATSQAAEEEQQGLYMQIATPSTAGFSAEDDEEECTILTLVPPSSHAPGQQQQAEEKREDGLGAETETETPTQALYAAVSACSNLHPDPVEPGDEEDDDEDEGEEGQGHGDSALLQSGLIAMGNGAGGLPPPMDGSSGWITAENMHEFFDEDGNWIGGGQEPTLSLGPGAGTVRQREEDGAEAQQDGDINGEAESEETKWRRTD</sequence>
<name>A0ACD1HEE4_9EURO</name>
<evidence type="ECO:0000313" key="1">
    <source>
        <dbReference type="EMBL" id="RAH71771.1"/>
    </source>
</evidence>
<evidence type="ECO:0000313" key="2">
    <source>
        <dbReference type="Proteomes" id="UP000249661"/>
    </source>
</evidence>
<dbReference type="EMBL" id="KZ824947">
    <property type="protein sequence ID" value="RAH71771.1"/>
    <property type="molecule type" value="Genomic_DNA"/>
</dbReference>
<dbReference type="Proteomes" id="UP000249661">
    <property type="component" value="Unassembled WGS sequence"/>
</dbReference>
<gene>
    <name evidence="1" type="ORF">BO66DRAFT_390619</name>
</gene>
<proteinExistence type="predicted"/>
<keyword evidence="2" id="KW-1185">Reference proteome</keyword>
<accession>A0ACD1HEE4</accession>
<protein>
    <submittedName>
        <fullName evidence="1">Uncharacterized protein</fullName>
    </submittedName>
</protein>